<keyword evidence="5" id="KW-1185">Reference proteome</keyword>
<gene>
    <name evidence="4" type="ORF">GCM10023147_28940</name>
</gene>
<comment type="caution">
    <text evidence="4">The sequence shown here is derived from an EMBL/GenBank/DDBJ whole genome shotgun (WGS) entry which is preliminary data.</text>
</comment>
<evidence type="ECO:0000259" key="3">
    <source>
        <dbReference type="SMART" id="SM00062"/>
    </source>
</evidence>
<dbReference type="InterPro" id="IPR001638">
    <property type="entry name" value="Solute-binding_3/MltF_N"/>
</dbReference>
<dbReference type="EMBL" id="BAABFR010000044">
    <property type="protein sequence ID" value="GAA4395572.1"/>
    <property type="molecule type" value="Genomic_DNA"/>
</dbReference>
<dbReference type="SMART" id="SM00062">
    <property type="entry name" value="PBPb"/>
    <property type="match status" value="1"/>
</dbReference>
<dbReference type="RefSeq" id="WP_344997116.1">
    <property type="nucleotide sequence ID" value="NZ_BAABFR010000044.1"/>
</dbReference>
<protein>
    <submittedName>
        <fullName evidence="4">ABC transporter substrate-binding protein</fullName>
    </submittedName>
</protein>
<proteinExistence type="predicted"/>
<keyword evidence="1 2" id="KW-0732">Signal</keyword>
<dbReference type="SUPFAM" id="SSF53850">
    <property type="entry name" value="Periplasmic binding protein-like II"/>
    <property type="match status" value="1"/>
</dbReference>
<dbReference type="PANTHER" id="PTHR35936">
    <property type="entry name" value="MEMBRANE-BOUND LYTIC MUREIN TRANSGLYCOSYLASE F"/>
    <property type="match status" value="1"/>
</dbReference>
<name>A0ABP8JTJ0_9ACTN</name>
<reference evidence="5" key="1">
    <citation type="journal article" date="2019" name="Int. J. Syst. Evol. Microbiol.">
        <title>The Global Catalogue of Microorganisms (GCM) 10K type strain sequencing project: providing services to taxonomists for standard genome sequencing and annotation.</title>
        <authorList>
            <consortium name="The Broad Institute Genomics Platform"/>
            <consortium name="The Broad Institute Genome Sequencing Center for Infectious Disease"/>
            <person name="Wu L."/>
            <person name="Ma J."/>
        </authorList>
    </citation>
    <scope>NUCLEOTIDE SEQUENCE [LARGE SCALE GENOMIC DNA]</scope>
    <source>
        <strain evidence="5">JCM 17688</strain>
    </source>
</reference>
<evidence type="ECO:0000313" key="4">
    <source>
        <dbReference type="EMBL" id="GAA4395572.1"/>
    </source>
</evidence>
<organism evidence="4 5">
    <name type="scientific">Tsukamurella soli</name>
    <dbReference type="NCBI Taxonomy" id="644556"/>
    <lineage>
        <taxon>Bacteria</taxon>
        <taxon>Bacillati</taxon>
        <taxon>Actinomycetota</taxon>
        <taxon>Actinomycetes</taxon>
        <taxon>Mycobacteriales</taxon>
        <taxon>Tsukamurellaceae</taxon>
        <taxon>Tsukamurella</taxon>
    </lineage>
</organism>
<dbReference type="CDD" id="cd01004">
    <property type="entry name" value="PBP2_MidA_like"/>
    <property type="match status" value="1"/>
</dbReference>
<dbReference type="Pfam" id="PF00497">
    <property type="entry name" value="SBP_bac_3"/>
    <property type="match status" value="1"/>
</dbReference>
<dbReference type="PROSITE" id="PS51257">
    <property type="entry name" value="PROKAR_LIPOPROTEIN"/>
    <property type="match status" value="1"/>
</dbReference>
<evidence type="ECO:0000313" key="5">
    <source>
        <dbReference type="Proteomes" id="UP001500635"/>
    </source>
</evidence>
<dbReference type="PANTHER" id="PTHR35936:SF17">
    <property type="entry name" value="ARGININE-BINDING EXTRACELLULAR PROTEIN ARTP"/>
    <property type="match status" value="1"/>
</dbReference>
<feature type="chain" id="PRO_5045549290" evidence="2">
    <location>
        <begin position="24"/>
        <end position="299"/>
    </location>
</feature>
<accession>A0ABP8JTJ0</accession>
<dbReference type="Gene3D" id="3.40.190.10">
    <property type="entry name" value="Periplasmic binding protein-like II"/>
    <property type="match status" value="2"/>
</dbReference>
<evidence type="ECO:0000256" key="1">
    <source>
        <dbReference type="ARBA" id="ARBA00022729"/>
    </source>
</evidence>
<evidence type="ECO:0000256" key="2">
    <source>
        <dbReference type="SAM" id="SignalP"/>
    </source>
</evidence>
<sequence>MTLRYRRLGAMVVLTLAAGSSVAACGGAQSSQAQSSAGAVSAACQAAQQANPTVVGKKYKVGNSPTIPGYESPDANDPDKIVGFDVDLMNAISECAGFTYSFVKSDFQNLVPSLQAGRLDMVISNLIASPARAQQVDFVVYQQDQEALLVKHGNPKNITDVAALCGNSVAVFPGTVQAGAAQQQSDACVAAGKKPIEVQTYTDFNGCVQAVITGRSDATIDPVSVVAQTVQKFPAQLSGTAPIPEFRSAIGIALPKSSTEVRAAVLAATKAVQDAGTEKGLFVKWKQDPGNQSAAVTLP</sequence>
<feature type="domain" description="Solute-binding protein family 3/N-terminal" evidence="3">
    <location>
        <begin position="58"/>
        <end position="289"/>
    </location>
</feature>
<feature type="signal peptide" evidence="2">
    <location>
        <begin position="1"/>
        <end position="23"/>
    </location>
</feature>
<dbReference type="Proteomes" id="UP001500635">
    <property type="component" value="Unassembled WGS sequence"/>
</dbReference>